<evidence type="ECO:0000256" key="3">
    <source>
        <dbReference type="ARBA" id="ARBA00023242"/>
    </source>
</evidence>
<evidence type="ECO:0000256" key="2">
    <source>
        <dbReference type="ARBA" id="ARBA00022840"/>
    </source>
</evidence>
<dbReference type="GO" id="GO:0000796">
    <property type="term" value="C:condensin complex"/>
    <property type="evidence" value="ECO:0007669"/>
    <property type="project" value="TreeGrafter"/>
</dbReference>
<feature type="domain" description="SMC hinge" evidence="5">
    <location>
        <begin position="5"/>
        <end position="48"/>
    </location>
</feature>
<dbReference type="Gene3D" id="3.30.70.1620">
    <property type="match status" value="1"/>
</dbReference>
<keyword evidence="7" id="KW-1185">Reference proteome</keyword>
<proteinExistence type="predicted"/>
<keyword evidence="4" id="KW-0175">Coiled coil</keyword>
<feature type="coiled-coil region" evidence="4">
    <location>
        <begin position="254"/>
        <end position="358"/>
    </location>
</feature>
<dbReference type="PANTHER" id="PTHR18937">
    <property type="entry name" value="STRUCTURAL MAINTENANCE OF CHROMOSOMES SMC FAMILY MEMBER"/>
    <property type="match status" value="1"/>
</dbReference>
<dbReference type="Proteomes" id="UP000070544">
    <property type="component" value="Unassembled WGS sequence"/>
</dbReference>
<organism evidence="6 7">
    <name type="scientific">Gonapodya prolifera (strain JEL478)</name>
    <name type="common">Monoblepharis prolifera</name>
    <dbReference type="NCBI Taxonomy" id="1344416"/>
    <lineage>
        <taxon>Eukaryota</taxon>
        <taxon>Fungi</taxon>
        <taxon>Fungi incertae sedis</taxon>
        <taxon>Chytridiomycota</taxon>
        <taxon>Chytridiomycota incertae sedis</taxon>
        <taxon>Monoblepharidomycetes</taxon>
        <taxon>Monoblepharidales</taxon>
        <taxon>Gonapodyaceae</taxon>
        <taxon>Gonapodya</taxon>
    </lineage>
</organism>
<evidence type="ECO:0000313" key="7">
    <source>
        <dbReference type="Proteomes" id="UP000070544"/>
    </source>
</evidence>
<dbReference type="Pfam" id="PF06470">
    <property type="entry name" value="SMC_hinge"/>
    <property type="match status" value="1"/>
</dbReference>
<evidence type="ECO:0000313" key="6">
    <source>
        <dbReference type="EMBL" id="KXS17124.1"/>
    </source>
</evidence>
<feature type="coiled-coil region" evidence="4">
    <location>
        <begin position="415"/>
        <end position="452"/>
    </location>
</feature>
<accession>A0A139AKS3</accession>
<evidence type="ECO:0000256" key="4">
    <source>
        <dbReference type="SAM" id="Coils"/>
    </source>
</evidence>
<dbReference type="GO" id="GO:0007076">
    <property type="term" value="P:mitotic chromosome condensation"/>
    <property type="evidence" value="ECO:0007669"/>
    <property type="project" value="TreeGrafter"/>
</dbReference>
<dbReference type="OrthoDB" id="5575062at2759"/>
<protein>
    <recommendedName>
        <fullName evidence="5">SMC hinge domain-containing protein</fullName>
    </recommendedName>
</protein>
<dbReference type="InterPro" id="IPR010935">
    <property type="entry name" value="SMC_hinge"/>
</dbReference>
<keyword evidence="1" id="KW-0547">Nucleotide-binding</keyword>
<dbReference type="GO" id="GO:0005524">
    <property type="term" value="F:ATP binding"/>
    <property type="evidence" value="ECO:0007669"/>
    <property type="project" value="UniProtKB-KW"/>
</dbReference>
<sequence>MEPKQTPENAPRLFDLVKPKDPKFAPAFYSVLNDTIVATDLEQANRLAFGGEKRWRVVTFDGQLIDTTGTMSGGGTKVARGLMVQKFKSNDVTEADVVKIEKQKLELEAEMKEVVAERKRLDKAVEELLGQASTLEMSIEKVKMEKSSLEVQIAEIMKQVSALGGTRPDSGDLARMKQLETSISKLEKEFAALRKPCEEVEGAITDLQNKILEVGGTKLRSQSSRLEDVVVKIESTSDKITQTTVAKKAAEKSMDKTLKANQASAKELEETETQLAALMKEIETKMEAGLAVKRKADRAQEILDSQKEKLEELSAQQKERHTVMQNLRRIEVDLNNKMDDLKREVQVKKKELVSWTSEVTKLTLQKFGFSDEEDEEELPAFSEEELAEFDVKELQRTMAAIEAKLNKAQPNLNVLQEYKEREEEYFNRVREMDEATKRRDDAKAEYEGLRKRRLEEFMKGFTAISNKLKEMYQVGFGSRHVELVPFFHACYILTGRTSVSR</sequence>
<dbReference type="InterPro" id="IPR036277">
    <property type="entry name" value="SMC_hinge_sf"/>
</dbReference>
<evidence type="ECO:0000256" key="1">
    <source>
        <dbReference type="ARBA" id="ARBA00022741"/>
    </source>
</evidence>
<dbReference type="SUPFAM" id="SSF75553">
    <property type="entry name" value="Smc hinge domain"/>
    <property type="match status" value="1"/>
</dbReference>
<keyword evidence="3" id="KW-0539">Nucleus</keyword>
<evidence type="ECO:0000259" key="5">
    <source>
        <dbReference type="Pfam" id="PF06470"/>
    </source>
</evidence>
<feature type="coiled-coil region" evidence="4">
    <location>
        <begin position="90"/>
        <end position="159"/>
    </location>
</feature>
<name>A0A139AKS3_GONPJ</name>
<gene>
    <name evidence="6" type="ORF">M427DRAFT_263911</name>
</gene>
<dbReference type="AlphaFoldDB" id="A0A139AKS3"/>
<dbReference type="STRING" id="1344416.A0A139AKS3"/>
<reference evidence="6 7" key="1">
    <citation type="journal article" date="2015" name="Genome Biol. Evol.">
        <title>Phylogenomic analyses indicate that early fungi evolved digesting cell walls of algal ancestors of land plants.</title>
        <authorList>
            <person name="Chang Y."/>
            <person name="Wang S."/>
            <person name="Sekimoto S."/>
            <person name="Aerts A.L."/>
            <person name="Choi C."/>
            <person name="Clum A."/>
            <person name="LaButti K.M."/>
            <person name="Lindquist E.A."/>
            <person name="Yee Ngan C."/>
            <person name="Ohm R.A."/>
            <person name="Salamov A.A."/>
            <person name="Grigoriev I.V."/>
            <person name="Spatafora J.W."/>
            <person name="Berbee M.L."/>
        </authorList>
    </citation>
    <scope>NUCLEOTIDE SEQUENCE [LARGE SCALE GENOMIC DNA]</scope>
    <source>
        <strain evidence="6 7">JEL478</strain>
    </source>
</reference>
<dbReference type="Gene3D" id="1.20.5.340">
    <property type="match status" value="1"/>
</dbReference>
<dbReference type="PANTHER" id="PTHR18937:SF172">
    <property type="entry name" value="STRUCTURAL MAINTENANCE OF CHROMOSOMES PROTEIN"/>
    <property type="match status" value="1"/>
</dbReference>
<dbReference type="OMA" id="KCNEDLK"/>
<dbReference type="EMBL" id="KQ965748">
    <property type="protein sequence ID" value="KXS17124.1"/>
    <property type="molecule type" value="Genomic_DNA"/>
</dbReference>
<keyword evidence="2" id="KW-0067">ATP-binding</keyword>